<feature type="domain" description="HTH lysR-type" evidence="5">
    <location>
        <begin position="1"/>
        <end position="58"/>
    </location>
</feature>
<evidence type="ECO:0000256" key="2">
    <source>
        <dbReference type="ARBA" id="ARBA00023015"/>
    </source>
</evidence>
<dbReference type="PRINTS" id="PR00039">
    <property type="entry name" value="HTHLYSR"/>
</dbReference>
<dbReference type="PROSITE" id="PS50931">
    <property type="entry name" value="HTH_LYSR"/>
    <property type="match status" value="1"/>
</dbReference>
<dbReference type="Proteomes" id="UP001597493">
    <property type="component" value="Unassembled WGS sequence"/>
</dbReference>
<dbReference type="SUPFAM" id="SSF53850">
    <property type="entry name" value="Periplasmic binding protein-like II"/>
    <property type="match status" value="1"/>
</dbReference>
<evidence type="ECO:0000259" key="5">
    <source>
        <dbReference type="PROSITE" id="PS50931"/>
    </source>
</evidence>
<dbReference type="InterPro" id="IPR050950">
    <property type="entry name" value="HTH-type_LysR_regulators"/>
</dbReference>
<evidence type="ECO:0000313" key="7">
    <source>
        <dbReference type="Proteomes" id="UP001597493"/>
    </source>
</evidence>
<dbReference type="PANTHER" id="PTHR30419:SF8">
    <property type="entry name" value="NITROGEN ASSIMILATION TRANSCRIPTIONAL ACTIVATOR-RELATED"/>
    <property type="match status" value="1"/>
</dbReference>
<dbReference type="PANTHER" id="PTHR30419">
    <property type="entry name" value="HTH-TYPE TRANSCRIPTIONAL REGULATOR YBHD"/>
    <property type="match status" value="1"/>
</dbReference>
<gene>
    <name evidence="6" type="ORF">ACFSW5_10320</name>
</gene>
<dbReference type="Gene3D" id="3.40.190.290">
    <property type="match status" value="1"/>
</dbReference>
<sequence>MDIRHLKYFAAVAEHGSFTKAAEELHITQPTLSKMVKLLEQELDAELFDRSGKRIELTDAGRTILRSSLQIIHAMDNMTMELQEVFKLERGTIRLGLPPMIGGKFFASIIEKFHARYPKVEIKVVEVGGKPIEADVESGLLDAGIIILPVESANLFHLQPLLEEKLMVVTDTGHRLAGNKQVTLTDLADESFILFIPDFRLHHLIKDACLETGYQPKVVFESSQWDFMTEMVAARFGITLLPETVCRSLDPARFAIIDLDHTTLRWRLAMIWSKEKYMSFAAREWVRFVQEKFAF</sequence>
<comment type="caution">
    <text evidence="6">The sequence shown here is derived from an EMBL/GenBank/DDBJ whole genome shotgun (WGS) entry which is preliminary data.</text>
</comment>
<evidence type="ECO:0000256" key="4">
    <source>
        <dbReference type="ARBA" id="ARBA00023163"/>
    </source>
</evidence>
<reference evidence="7" key="1">
    <citation type="journal article" date="2019" name="Int. J. Syst. Evol. Microbiol.">
        <title>The Global Catalogue of Microorganisms (GCM) 10K type strain sequencing project: providing services to taxonomists for standard genome sequencing and annotation.</title>
        <authorList>
            <consortium name="The Broad Institute Genomics Platform"/>
            <consortium name="The Broad Institute Genome Sequencing Center for Infectious Disease"/>
            <person name="Wu L."/>
            <person name="Ma J."/>
        </authorList>
    </citation>
    <scope>NUCLEOTIDE SEQUENCE [LARGE SCALE GENOMIC DNA]</scope>
    <source>
        <strain evidence="7">TISTR 1827</strain>
    </source>
</reference>
<dbReference type="InterPro" id="IPR005119">
    <property type="entry name" value="LysR_subst-bd"/>
</dbReference>
<protein>
    <submittedName>
        <fullName evidence="6">LysR family transcriptional regulator</fullName>
    </submittedName>
</protein>
<proteinExistence type="inferred from homology"/>
<accession>A0ABW5QX68</accession>
<evidence type="ECO:0000256" key="1">
    <source>
        <dbReference type="ARBA" id="ARBA00009437"/>
    </source>
</evidence>
<keyword evidence="7" id="KW-1185">Reference proteome</keyword>
<dbReference type="SUPFAM" id="SSF46785">
    <property type="entry name" value="Winged helix' DNA-binding domain"/>
    <property type="match status" value="1"/>
</dbReference>
<dbReference type="Gene3D" id="1.10.10.10">
    <property type="entry name" value="Winged helix-like DNA-binding domain superfamily/Winged helix DNA-binding domain"/>
    <property type="match status" value="1"/>
</dbReference>
<dbReference type="EMBL" id="JBHUMY010000010">
    <property type="protein sequence ID" value="MFD2660641.1"/>
    <property type="molecule type" value="Genomic_DNA"/>
</dbReference>
<comment type="similarity">
    <text evidence="1">Belongs to the LysR transcriptional regulatory family.</text>
</comment>
<keyword evidence="4" id="KW-0804">Transcription</keyword>
<organism evidence="6 7">
    <name type="scientific">Paenibacillus thailandensis</name>
    <dbReference type="NCBI Taxonomy" id="393250"/>
    <lineage>
        <taxon>Bacteria</taxon>
        <taxon>Bacillati</taxon>
        <taxon>Bacillota</taxon>
        <taxon>Bacilli</taxon>
        <taxon>Bacillales</taxon>
        <taxon>Paenibacillaceae</taxon>
        <taxon>Paenibacillus</taxon>
    </lineage>
</organism>
<dbReference type="InterPro" id="IPR036390">
    <property type="entry name" value="WH_DNA-bd_sf"/>
</dbReference>
<evidence type="ECO:0000256" key="3">
    <source>
        <dbReference type="ARBA" id="ARBA00023125"/>
    </source>
</evidence>
<dbReference type="InterPro" id="IPR036388">
    <property type="entry name" value="WH-like_DNA-bd_sf"/>
</dbReference>
<evidence type="ECO:0000313" key="6">
    <source>
        <dbReference type="EMBL" id="MFD2660641.1"/>
    </source>
</evidence>
<dbReference type="Pfam" id="PF00126">
    <property type="entry name" value="HTH_1"/>
    <property type="match status" value="1"/>
</dbReference>
<keyword evidence="2" id="KW-0805">Transcription regulation</keyword>
<dbReference type="InterPro" id="IPR000847">
    <property type="entry name" value="LysR_HTH_N"/>
</dbReference>
<dbReference type="Pfam" id="PF03466">
    <property type="entry name" value="LysR_substrate"/>
    <property type="match status" value="1"/>
</dbReference>
<dbReference type="CDD" id="cd08438">
    <property type="entry name" value="PBP2_CidR"/>
    <property type="match status" value="1"/>
</dbReference>
<name>A0ABW5QX68_9BACL</name>
<keyword evidence="3" id="KW-0238">DNA-binding</keyword>
<dbReference type="RefSeq" id="WP_379272327.1">
    <property type="nucleotide sequence ID" value="NZ_JBHUGT010000021.1"/>
</dbReference>